<dbReference type="GO" id="GO:0006782">
    <property type="term" value="P:protoporphyrinogen IX biosynthetic process"/>
    <property type="evidence" value="ECO:0007669"/>
    <property type="project" value="UniProtKB-UniPathway"/>
</dbReference>
<dbReference type="NCBIfam" id="TIGR00713">
    <property type="entry name" value="hemL"/>
    <property type="match status" value="1"/>
</dbReference>
<name>E6PCY9_9ZZZZ</name>
<gene>
    <name evidence="8" type="primary">hemL</name>
    <name evidence="8" type="ORF">CARN1_2211</name>
</gene>
<dbReference type="InterPro" id="IPR049704">
    <property type="entry name" value="Aminotrans_3_PPA_site"/>
</dbReference>
<evidence type="ECO:0000256" key="1">
    <source>
        <dbReference type="ARBA" id="ARBA00001933"/>
    </source>
</evidence>
<dbReference type="GO" id="GO:0042286">
    <property type="term" value="F:glutamate-1-semialdehyde 2,1-aminomutase activity"/>
    <property type="evidence" value="ECO:0007669"/>
    <property type="project" value="UniProtKB-EC"/>
</dbReference>
<dbReference type="UniPathway" id="UPA00251">
    <property type="reaction ID" value="UER00317"/>
</dbReference>
<dbReference type="Gene3D" id="3.90.1150.10">
    <property type="entry name" value="Aspartate Aminotransferase, domain 1"/>
    <property type="match status" value="1"/>
</dbReference>
<keyword evidence="8" id="KW-0032">Aminotransferase</keyword>
<keyword evidence="6 8" id="KW-0413">Isomerase</keyword>
<dbReference type="HAMAP" id="MF_00375">
    <property type="entry name" value="HemL_aminotrans_3"/>
    <property type="match status" value="1"/>
</dbReference>
<dbReference type="Pfam" id="PF00202">
    <property type="entry name" value="Aminotran_3"/>
    <property type="match status" value="1"/>
</dbReference>
<evidence type="ECO:0000256" key="3">
    <source>
        <dbReference type="ARBA" id="ARBA00008981"/>
    </source>
</evidence>
<dbReference type="EMBL" id="CABL01000001">
    <property type="protein sequence ID" value="CBH74324.1"/>
    <property type="molecule type" value="Genomic_DNA"/>
</dbReference>
<keyword evidence="5" id="KW-0663">Pyridoxal phosphate</keyword>
<dbReference type="FunFam" id="3.40.640.10:FF:000021">
    <property type="entry name" value="Glutamate-1-semialdehyde 2,1-aminomutase"/>
    <property type="match status" value="1"/>
</dbReference>
<protein>
    <recommendedName>
        <fullName evidence="4">glutamate-1-semialdehyde 2,1-aminomutase</fullName>
        <ecNumber evidence="4">5.4.3.8</ecNumber>
    </recommendedName>
</protein>
<dbReference type="GO" id="GO:0008483">
    <property type="term" value="F:transaminase activity"/>
    <property type="evidence" value="ECO:0007669"/>
    <property type="project" value="UniProtKB-KW"/>
</dbReference>
<evidence type="ECO:0000256" key="2">
    <source>
        <dbReference type="ARBA" id="ARBA00004819"/>
    </source>
</evidence>
<comment type="cofactor">
    <cofactor evidence="1">
        <name>pyridoxal 5'-phosphate</name>
        <dbReference type="ChEBI" id="CHEBI:597326"/>
    </cofactor>
</comment>
<evidence type="ECO:0000256" key="7">
    <source>
        <dbReference type="ARBA" id="ARBA00023244"/>
    </source>
</evidence>
<dbReference type="InterPro" id="IPR015421">
    <property type="entry name" value="PyrdxlP-dep_Trfase_major"/>
</dbReference>
<dbReference type="PROSITE" id="PS00600">
    <property type="entry name" value="AA_TRANSFER_CLASS_3"/>
    <property type="match status" value="1"/>
</dbReference>
<organism evidence="8">
    <name type="scientific">mine drainage metagenome</name>
    <dbReference type="NCBI Taxonomy" id="410659"/>
    <lineage>
        <taxon>unclassified sequences</taxon>
        <taxon>metagenomes</taxon>
        <taxon>ecological metagenomes</taxon>
    </lineage>
</organism>
<dbReference type="NCBIfam" id="NF000818">
    <property type="entry name" value="PRK00062.1"/>
    <property type="match status" value="1"/>
</dbReference>
<dbReference type="InterPro" id="IPR015422">
    <property type="entry name" value="PyrdxlP-dep_Trfase_small"/>
</dbReference>
<evidence type="ECO:0000256" key="5">
    <source>
        <dbReference type="ARBA" id="ARBA00022898"/>
    </source>
</evidence>
<evidence type="ECO:0000256" key="6">
    <source>
        <dbReference type="ARBA" id="ARBA00023235"/>
    </source>
</evidence>
<dbReference type="InterPro" id="IPR015424">
    <property type="entry name" value="PyrdxlP-dep_Trfase"/>
</dbReference>
<dbReference type="InterPro" id="IPR004639">
    <property type="entry name" value="4pyrrol_synth_GluAld_NH2Trfase"/>
</dbReference>
<evidence type="ECO:0000256" key="4">
    <source>
        <dbReference type="ARBA" id="ARBA00012143"/>
    </source>
</evidence>
<proteinExistence type="inferred from homology"/>
<accession>E6PCY9</accession>
<dbReference type="InterPro" id="IPR005814">
    <property type="entry name" value="Aminotrans_3"/>
</dbReference>
<evidence type="ECO:0000313" key="8">
    <source>
        <dbReference type="EMBL" id="CBH74324.1"/>
    </source>
</evidence>
<comment type="pathway">
    <text evidence="2">Porphyrin-containing compound metabolism; protoporphyrin-IX biosynthesis; 5-aminolevulinate from L-glutamyl-tRNA(Glu): step 2/2.</text>
</comment>
<dbReference type="SUPFAM" id="SSF53383">
    <property type="entry name" value="PLP-dependent transferases"/>
    <property type="match status" value="1"/>
</dbReference>
<dbReference type="Gene3D" id="3.40.640.10">
    <property type="entry name" value="Type I PLP-dependent aspartate aminotransferase-like (Major domain)"/>
    <property type="match status" value="1"/>
</dbReference>
<keyword evidence="8" id="KW-0808">Transferase</keyword>
<dbReference type="CDD" id="cd00610">
    <property type="entry name" value="OAT_like"/>
    <property type="match status" value="1"/>
</dbReference>
<comment type="similarity">
    <text evidence="3">Belongs to the class-III pyridoxal-phosphate-dependent aminotransferase family. HemL subfamily.</text>
</comment>
<dbReference type="PANTHER" id="PTHR43713:SF3">
    <property type="entry name" value="GLUTAMATE-1-SEMIALDEHYDE 2,1-AMINOMUTASE 1, CHLOROPLASTIC-RELATED"/>
    <property type="match status" value="1"/>
</dbReference>
<keyword evidence="7" id="KW-0627">Porphyrin biosynthesis</keyword>
<comment type="caution">
    <text evidence="8">The sequence shown here is derived from an EMBL/GenBank/DDBJ whole genome shotgun (WGS) entry which is preliminary data.</text>
</comment>
<dbReference type="AlphaFoldDB" id="E6PCY9"/>
<reference evidence="8" key="1">
    <citation type="submission" date="2009-10" db="EMBL/GenBank/DDBJ databases">
        <title>Diversity of trophic interactions inside an arsenic-rich microbial ecosystem.</title>
        <authorList>
            <person name="Bertin P.N."/>
            <person name="Heinrich-Salmeron A."/>
            <person name="Pelletier E."/>
            <person name="Goulhen-Chollet F."/>
            <person name="Arsene-Ploetze F."/>
            <person name="Gallien S."/>
            <person name="Calteau A."/>
            <person name="Vallenet D."/>
            <person name="Casiot C."/>
            <person name="Chane-Woon-Ming B."/>
            <person name="Giloteaux L."/>
            <person name="Barakat M."/>
            <person name="Bonnefoy V."/>
            <person name="Bruneel O."/>
            <person name="Chandler M."/>
            <person name="Cleiss J."/>
            <person name="Duran R."/>
            <person name="Elbaz-Poulichet F."/>
            <person name="Fonknechten N."/>
            <person name="Lauga B."/>
            <person name="Mornico D."/>
            <person name="Ortet P."/>
            <person name="Schaeffer C."/>
            <person name="Siguier P."/>
            <person name="Alexander Thil Smith A."/>
            <person name="Van Dorsselaer A."/>
            <person name="Weissenbach J."/>
            <person name="Medigue C."/>
            <person name="Le Paslier D."/>
        </authorList>
    </citation>
    <scope>NUCLEOTIDE SEQUENCE</scope>
</reference>
<dbReference type="PANTHER" id="PTHR43713">
    <property type="entry name" value="GLUTAMATE-1-SEMIALDEHYDE 2,1-AMINOMUTASE"/>
    <property type="match status" value="1"/>
</dbReference>
<dbReference type="EC" id="5.4.3.8" evidence="4"/>
<sequence>MSYERSISAFARARNTIAGGVNSSVRAFKSVGGNPIFMQRGVGAHIFDIDGNQYIDYVLSWGPLLLGHAHPAVVKAISQAATRGSSFGTPTEAESDLAETIASMLPSIERIRFTSSGTEATMSAVRLARGVTGRAKIVKFAGCYHGAADMFLIAAGSSALTLGVPNSPGVTAGTAADTIVVPYNDIDAVRAVFAQRGKEIAAIIVEPFVGNMGFIAPRPEFLPGLRAICDAHGALLLFDEVMTGFRVARGGAQERLGIRPDLTTLGKVIGGGLPVGAFGGRADIMSHLTPDGKIFHAGTLSGNPLAMAAGLATLRAVRDDGTIYERLEILARLFVEGMREIFAKHGRPFTGGYAGSMFGFYFTDGPVYDLEGAMRADTQAYAAFFHAMAERGVYLAPSQFEAGFLSTAHTTHEIEQTLHAADEALASMAAE</sequence>
<dbReference type="GO" id="GO:0030170">
    <property type="term" value="F:pyridoxal phosphate binding"/>
    <property type="evidence" value="ECO:0007669"/>
    <property type="project" value="InterPro"/>
</dbReference>